<keyword evidence="2" id="KW-1185">Reference proteome</keyword>
<dbReference type="KEGG" id="sniv:SFSGTM_02040"/>
<dbReference type="RefSeq" id="WP_162083539.1">
    <property type="nucleotide sequence ID" value="NZ_AP021881.1"/>
</dbReference>
<organism evidence="1 2">
    <name type="scientific">Sulfuriferula nivalis</name>
    <dbReference type="NCBI Taxonomy" id="2675298"/>
    <lineage>
        <taxon>Bacteria</taxon>
        <taxon>Pseudomonadati</taxon>
        <taxon>Pseudomonadota</taxon>
        <taxon>Betaproteobacteria</taxon>
        <taxon>Nitrosomonadales</taxon>
        <taxon>Sulfuricellaceae</taxon>
        <taxon>Sulfuriferula</taxon>
    </lineage>
</organism>
<sequence>MKFFTSDQHFGHANILKYEDRRDESGNKFASIEAMDAHLVDRWNATVSADDAVYCIGDFAFKSQILRDILPFLNGTKILVTGNHDPFFKRVVNGQMAEAKVLALELGFSELHFQHEIEIEGIGLVQLSHFPYLPPSLEGLQDYELRYMNIRPKIGKESLLLHGHVHSDWKIRQDSGQPRMLNVGVDVWDMKPISEAEIVEFVMVNT</sequence>
<protein>
    <submittedName>
        <fullName evidence="1">Phosphoesterase</fullName>
    </submittedName>
</protein>
<proteinExistence type="predicted"/>
<name>A0A809RCW9_9PROT</name>
<dbReference type="InterPro" id="IPR029052">
    <property type="entry name" value="Metallo-depent_PP-like"/>
</dbReference>
<dbReference type="Gene3D" id="3.60.21.10">
    <property type="match status" value="1"/>
</dbReference>
<reference evidence="2" key="1">
    <citation type="submission" date="2019-11" db="EMBL/GenBank/DDBJ databases">
        <title>Isolation and characterization of a novel species in the genus Sulfuriferula.</title>
        <authorList>
            <person name="Mochizuki J."/>
            <person name="Kojima H."/>
            <person name="Fukui M."/>
        </authorList>
    </citation>
    <scope>NUCLEOTIDE SEQUENCE [LARGE SCALE GENOMIC DNA]</scope>
    <source>
        <strain evidence="2">SGTM</strain>
    </source>
</reference>
<evidence type="ECO:0000313" key="1">
    <source>
        <dbReference type="EMBL" id="BBO99495.1"/>
    </source>
</evidence>
<dbReference type="AlphaFoldDB" id="A0A809RCW9"/>
<gene>
    <name evidence="1" type="ORF">SFSGTM_02040</name>
</gene>
<dbReference type="EMBL" id="AP021881">
    <property type="protein sequence ID" value="BBO99495.1"/>
    <property type="molecule type" value="Genomic_DNA"/>
</dbReference>
<dbReference type="Proteomes" id="UP000463939">
    <property type="component" value="Chromosome"/>
</dbReference>
<dbReference type="SUPFAM" id="SSF56300">
    <property type="entry name" value="Metallo-dependent phosphatases"/>
    <property type="match status" value="1"/>
</dbReference>
<evidence type="ECO:0000313" key="2">
    <source>
        <dbReference type="Proteomes" id="UP000463939"/>
    </source>
</evidence>
<accession>A0A809RCW9</accession>